<dbReference type="OrthoDB" id="5479586at2"/>
<organism evidence="14 15">
    <name type="scientific">Corallococcus exercitus</name>
    <dbReference type="NCBI Taxonomy" id="2316736"/>
    <lineage>
        <taxon>Bacteria</taxon>
        <taxon>Pseudomonadati</taxon>
        <taxon>Myxococcota</taxon>
        <taxon>Myxococcia</taxon>
        <taxon>Myxococcales</taxon>
        <taxon>Cystobacterineae</taxon>
        <taxon>Myxococcaceae</taxon>
        <taxon>Corallococcus</taxon>
    </lineage>
</organism>
<keyword evidence="4 9" id="KW-0732">Signal</keyword>
<evidence type="ECO:0000256" key="8">
    <source>
        <dbReference type="PIRSR" id="PIRSR623612-1"/>
    </source>
</evidence>
<evidence type="ECO:0000256" key="1">
    <source>
        <dbReference type="ARBA" id="ARBA00009388"/>
    </source>
</evidence>
<proteinExistence type="inferred from homology"/>
<dbReference type="InterPro" id="IPR011096">
    <property type="entry name" value="FTP_domain"/>
</dbReference>
<dbReference type="AlphaFoldDB" id="A0A3A8HMA3"/>
<dbReference type="GO" id="GO:0006508">
    <property type="term" value="P:proteolysis"/>
    <property type="evidence" value="ECO:0007669"/>
    <property type="project" value="UniProtKB-KW"/>
</dbReference>
<dbReference type="Pfam" id="PF01447">
    <property type="entry name" value="Peptidase_M4"/>
    <property type="match status" value="1"/>
</dbReference>
<feature type="domain" description="FTP" evidence="13">
    <location>
        <begin position="105"/>
        <end position="147"/>
    </location>
</feature>
<dbReference type="RefSeq" id="WP_120528575.1">
    <property type="nucleotide sequence ID" value="NZ_JABFJV010000072.1"/>
</dbReference>
<feature type="chain" id="PRO_5044075944" evidence="9">
    <location>
        <begin position="29"/>
        <end position="752"/>
    </location>
</feature>
<keyword evidence="3" id="KW-0479">Metal-binding</keyword>
<feature type="active site" evidence="8">
    <location>
        <position position="344"/>
    </location>
</feature>
<evidence type="ECO:0000313" key="14">
    <source>
        <dbReference type="EMBL" id="NOK34498.1"/>
    </source>
</evidence>
<reference evidence="14 15" key="1">
    <citation type="submission" date="2020-05" db="EMBL/GenBank/DDBJ databases">
        <authorList>
            <person name="Whitworth D."/>
        </authorList>
    </citation>
    <scope>NUCLEOTIDE SEQUENCE [LARGE SCALE GENOMIC DNA]</scope>
    <source>
        <strain evidence="14 15">AB043B</strain>
    </source>
</reference>
<keyword evidence="2" id="KW-0645">Protease</keyword>
<evidence type="ECO:0000256" key="5">
    <source>
        <dbReference type="ARBA" id="ARBA00022801"/>
    </source>
</evidence>
<dbReference type="InterPro" id="IPR007280">
    <property type="entry name" value="Peptidase_C_arc/bac"/>
</dbReference>
<dbReference type="GO" id="GO:0046872">
    <property type="term" value="F:metal ion binding"/>
    <property type="evidence" value="ECO:0007669"/>
    <property type="project" value="UniProtKB-KW"/>
</dbReference>
<evidence type="ECO:0000259" key="13">
    <source>
        <dbReference type="Pfam" id="PF07504"/>
    </source>
</evidence>
<dbReference type="PROSITE" id="PS51257">
    <property type="entry name" value="PROKAR_LIPOPROTEIN"/>
    <property type="match status" value="1"/>
</dbReference>
<dbReference type="Pfam" id="PF04151">
    <property type="entry name" value="PPC"/>
    <property type="match status" value="2"/>
</dbReference>
<sequence>MYEKRVFGALGAAALSLMVGACTDGAPAANTEDANVQKASANLSAGQKVIAADSDAVPTFVTGSFGSVPAPSAIQGIAAQQQLAPVLAGVAPLFRLDPNDLFLKKAYVGFDGDTHFRYGVTKNGILVQDAEVRLHARNGTVFAVNSNARGDLKAEAKASIASEAAIAAAIGDRGTPERASSNAEPQLVYRRSGNELVLAYEVRVQAELADTTPVDDSVYVNAKTGDVFERVPHVHSAKNRQVNDMQHKTNVPTGGVRARWEGDPAHADAVVNNNYNHLGTVYDCYQSLFGRDSIDNAGATLKSFVHYSNNYVNAYWDGTQMVYGDGDGVNASNLANSLDVTAHELTHAVTEHESNLTYSGESGGLNESLSDIFGAVCEWYGKGKVIDAGTWIVGDDVWTPNIPGDGLRYMKNPTQDGDSLDYYPDYGSGVDVHYSSGISNLAFYLMSEGGTHPRAKTTQVVTGIGFEKAARVFYKINADLLTASSNFEAAKTASEQAATQLGFTAAEIASVGNAWKAVGVGVPVPPPVTTPIEKGVPVTGISGTSGSKVYYSVTIPEGATDVTFTLSGGTGDADLYVRKNNAPTDSLYDCRPYKSGNSEVCAFPTSGPKGIWYVMIKGFTSYTNTSLSVTWKGGFVDIGNETRIENLSGVPGSTQTFIIDVPEFKKDSGINTLSVALGEGEGNADLYVRAAAAPTQFEYNCRGVKESATESCILRNIPAGKYYISVVGVPSLVDTTVNGYIKTVLAASYKVP</sequence>
<dbReference type="Gene3D" id="3.10.170.10">
    <property type="match status" value="1"/>
</dbReference>
<feature type="active site" description="Proton donor" evidence="8">
    <location>
        <position position="433"/>
    </location>
</feature>
<evidence type="ECO:0000259" key="10">
    <source>
        <dbReference type="Pfam" id="PF01447"/>
    </source>
</evidence>
<dbReference type="InterPro" id="IPR001570">
    <property type="entry name" value="Peptidase_M4_C_domain"/>
</dbReference>
<dbReference type="Gene3D" id="1.10.390.10">
    <property type="entry name" value="Neutral Protease Domain 2"/>
    <property type="match status" value="1"/>
</dbReference>
<evidence type="ECO:0000256" key="2">
    <source>
        <dbReference type="ARBA" id="ARBA00022670"/>
    </source>
</evidence>
<dbReference type="PANTHER" id="PTHR33794">
    <property type="entry name" value="BACILLOLYSIN"/>
    <property type="match status" value="1"/>
</dbReference>
<evidence type="ECO:0000256" key="3">
    <source>
        <dbReference type="ARBA" id="ARBA00022723"/>
    </source>
</evidence>
<dbReference type="Proteomes" id="UP000563426">
    <property type="component" value="Unassembled WGS sequence"/>
</dbReference>
<evidence type="ECO:0000256" key="6">
    <source>
        <dbReference type="ARBA" id="ARBA00022833"/>
    </source>
</evidence>
<feature type="domain" description="Peptidase M4 C-terminal" evidence="11">
    <location>
        <begin position="354"/>
        <end position="520"/>
    </location>
</feature>
<evidence type="ECO:0000256" key="7">
    <source>
        <dbReference type="ARBA" id="ARBA00023049"/>
    </source>
</evidence>
<dbReference type="EMBL" id="JABFJV010000072">
    <property type="protein sequence ID" value="NOK34498.1"/>
    <property type="molecule type" value="Genomic_DNA"/>
</dbReference>
<feature type="domain" description="Peptidase M4" evidence="10">
    <location>
        <begin position="258"/>
        <end position="351"/>
    </location>
</feature>
<dbReference type="Pfam" id="PF02868">
    <property type="entry name" value="Peptidase_M4_C"/>
    <property type="match status" value="1"/>
</dbReference>
<dbReference type="Pfam" id="PF07504">
    <property type="entry name" value="FTP"/>
    <property type="match status" value="1"/>
</dbReference>
<comment type="caution">
    <text evidence="14">The sequence shown here is derived from an EMBL/GenBank/DDBJ whole genome shotgun (WGS) entry which is preliminary data.</text>
</comment>
<dbReference type="InterPro" id="IPR023612">
    <property type="entry name" value="Peptidase_M4"/>
</dbReference>
<evidence type="ECO:0000259" key="12">
    <source>
        <dbReference type="Pfam" id="PF04151"/>
    </source>
</evidence>
<dbReference type="GO" id="GO:0004222">
    <property type="term" value="F:metalloendopeptidase activity"/>
    <property type="evidence" value="ECO:0007669"/>
    <property type="project" value="InterPro"/>
</dbReference>
<dbReference type="InterPro" id="IPR050728">
    <property type="entry name" value="Zinc_Metalloprotease_M4"/>
</dbReference>
<name>A0A3A8HMA3_9BACT</name>
<dbReference type="PANTHER" id="PTHR33794:SF1">
    <property type="entry name" value="BACILLOLYSIN"/>
    <property type="match status" value="1"/>
</dbReference>
<protein>
    <submittedName>
        <fullName evidence="14">Peptidase</fullName>
    </submittedName>
</protein>
<keyword evidence="5" id="KW-0378">Hydrolase</keyword>
<keyword evidence="6" id="KW-0862">Zinc</keyword>
<evidence type="ECO:0000313" key="15">
    <source>
        <dbReference type="Proteomes" id="UP000563426"/>
    </source>
</evidence>
<evidence type="ECO:0000256" key="9">
    <source>
        <dbReference type="SAM" id="SignalP"/>
    </source>
</evidence>
<dbReference type="SUPFAM" id="SSF55486">
    <property type="entry name" value="Metalloproteases ('zincins'), catalytic domain"/>
    <property type="match status" value="1"/>
</dbReference>
<evidence type="ECO:0000256" key="4">
    <source>
        <dbReference type="ARBA" id="ARBA00022729"/>
    </source>
</evidence>
<dbReference type="InterPro" id="IPR013856">
    <property type="entry name" value="Peptidase_M4_domain"/>
</dbReference>
<accession>A0A3A8HMA3</accession>
<dbReference type="InterPro" id="IPR027268">
    <property type="entry name" value="Peptidase_M4/M1_CTD_sf"/>
</dbReference>
<comment type="similarity">
    <text evidence="1">Belongs to the peptidase M4 family.</text>
</comment>
<dbReference type="CDD" id="cd09597">
    <property type="entry name" value="M4_TLP"/>
    <property type="match status" value="1"/>
</dbReference>
<keyword evidence="7" id="KW-0482">Metalloprotease</keyword>
<feature type="domain" description="Peptidase C-terminal archaeal/bacterial" evidence="12">
    <location>
        <begin position="550"/>
        <end position="617"/>
    </location>
</feature>
<dbReference type="PRINTS" id="PR00730">
    <property type="entry name" value="THERMOLYSIN"/>
</dbReference>
<keyword evidence="15" id="KW-1185">Reference proteome</keyword>
<feature type="signal peptide" evidence="9">
    <location>
        <begin position="1"/>
        <end position="28"/>
    </location>
</feature>
<dbReference type="Gene3D" id="2.60.120.380">
    <property type="match status" value="2"/>
</dbReference>
<feature type="domain" description="Peptidase C-terminal archaeal/bacterial" evidence="12">
    <location>
        <begin position="672"/>
        <end position="727"/>
    </location>
</feature>
<evidence type="ECO:0000259" key="11">
    <source>
        <dbReference type="Pfam" id="PF02868"/>
    </source>
</evidence>
<gene>
    <name evidence="14" type="ORF">HMI49_14955</name>
</gene>